<reference evidence="2 3" key="1">
    <citation type="submission" date="2016-12" db="EMBL/GenBank/DDBJ databases">
        <authorList>
            <person name="Song W.-J."/>
            <person name="Kurnit D.M."/>
        </authorList>
    </citation>
    <scope>NUCLEOTIDE SEQUENCE [LARGE SCALE GENOMIC DNA]</scope>
    <source>
        <strain evidence="2 3">IMCC3135</strain>
    </source>
</reference>
<name>A0A2Z2P5A2_9GAMM</name>
<dbReference type="KEGG" id="gai:IMCC3135_29030"/>
<evidence type="ECO:0000313" key="2">
    <source>
        <dbReference type="EMBL" id="ASJ75857.1"/>
    </source>
</evidence>
<evidence type="ECO:0008006" key="4">
    <source>
        <dbReference type="Google" id="ProtNLM"/>
    </source>
</evidence>
<feature type="signal peptide" evidence="1">
    <location>
        <begin position="1"/>
        <end position="19"/>
    </location>
</feature>
<dbReference type="Pfam" id="PF10670">
    <property type="entry name" value="DUF4198"/>
    <property type="match status" value="1"/>
</dbReference>
<evidence type="ECO:0000256" key="1">
    <source>
        <dbReference type="SAM" id="SignalP"/>
    </source>
</evidence>
<sequence>MPALVLSALLASHSGIVTAHEYWLDPVDAQWQVGDELQADIRNGQDFTGTAYPFDPQGLSRAGLISDTKRVPLSGRLGDYPAINIPLSEAGLNLLLLETTQRELKYKDLEAFETFLDYHALDDIKQKHKDRGMPTNDIIEHYYRYCKTLVMVDAKDYVSSDSETGAQINPVAALQLQDQRFELLALDSPFNADSLSLQLLFEDKPVQQRQIELFHRDSSDAVVRITALTDSRGMVDFDVSSAGDYLVNSVLVLESETTQAQWVTLWASLSFQQE</sequence>
<keyword evidence="3" id="KW-1185">Reference proteome</keyword>
<feature type="chain" id="PRO_5016369180" description="Nickel uptake substrate-specific transmembrane region" evidence="1">
    <location>
        <begin position="20"/>
        <end position="274"/>
    </location>
</feature>
<dbReference type="AlphaFoldDB" id="A0A2Z2P5A2"/>
<organism evidence="2 3">
    <name type="scientific">Granulosicoccus antarcticus IMCC3135</name>
    <dbReference type="NCBI Taxonomy" id="1192854"/>
    <lineage>
        <taxon>Bacteria</taxon>
        <taxon>Pseudomonadati</taxon>
        <taxon>Pseudomonadota</taxon>
        <taxon>Gammaproteobacteria</taxon>
        <taxon>Chromatiales</taxon>
        <taxon>Granulosicoccaceae</taxon>
        <taxon>Granulosicoccus</taxon>
    </lineage>
</organism>
<dbReference type="EMBL" id="CP018632">
    <property type="protein sequence ID" value="ASJ75857.1"/>
    <property type="molecule type" value="Genomic_DNA"/>
</dbReference>
<accession>A0A2Z2P5A2</accession>
<keyword evidence="1" id="KW-0732">Signal</keyword>
<dbReference type="InterPro" id="IPR019613">
    <property type="entry name" value="DUF4198"/>
</dbReference>
<protein>
    <recommendedName>
        <fullName evidence="4">Nickel uptake substrate-specific transmembrane region</fullName>
    </recommendedName>
</protein>
<proteinExistence type="predicted"/>
<gene>
    <name evidence="2" type="ORF">IMCC3135_29030</name>
</gene>
<dbReference type="Proteomes" id="UP000250079">
    <property type="component" value="Chromosome"/>
</dbReference>
<evidence type="ECO:0000313" key="3">
    <source>
        <dbReference type="Proteomes" id="UP000250079"/>
    </source>
</evidence>